<evidence type="ECO:0000313" key="6">
    <source>
        <dbReference type="Proteomes" id="UP001185863"/>
    </source>
</evidence>
<comment type="caution">
    <text evidence="5">The sequence shown here is derived from an EMBL/GenBank/DDBJ whole genome shotgun (WGS) entry which is preliminary data.</text>
</comment>
<evidence type="ECO:0000256" key="3">
    <source>
        <dbReference type="SAM" id="MobiDB-lite"/>
    </source>
</evidence>
<dbReference type="SUPFAM" id="SSF53474">
    <property type="entry name" value="alpha/beta-Hydrolases"/>
    <property type="match status" value="1"/>
</dbReference>
<proteinExistence type="predicted"/>
<dbReference type="InterPro" id="IPR029058">
    <property type="entry name" value="AB_hydrolase_fold"/>
</dbReference>
<name>A0AAE4UX55_9NOCA</name>
<evidence type="ECO:0000259" key="4">
    <source>
        <dbReference type="Pfam" id="PF07167"/>
    </source>
</evidence>
<accession>A0AAE4UX55</accession>
<dbReference type="RefSeq" id="WP_317745629.1">
    <property type="nucleotide sequence ID" value="NZ_JAWLUP010000006.1"/>
</dbReference>
<dbReference type="GO" id="GO:0042619">
    <property type="term" value="P:poly-hydroxybutyrate biosynthetic process"/>
    <property type="evidence" value="ECO:0007669"/>
    <property type="project" value="InterPro"/>
</dbReference>
<evidence type="ECO:0000256" key="1">
    <source>
        <dbReference type="ARBA" id="ARBA00022679"/>
    </source>
</evidence>
<dbReference type="GO" id="GO:0016746">
    <property type="term" value="F:acyltransferase activity"/>
    <property type="evidence" value="ECO:0007669"/>
    <property type="project" value="UniProtKB-KW"/>
</dbReference>
<evidence type="ECO:0000256" key="2">
    <source>
        <dbReference type="ARBA" id="ARBA00023315"/>
    </source>
</evidence>
<sequence>MRRDNDRPEESAADAAVPLDMLLTSAARGQWQRFVPGRAGLRFIRALARKPQAVAGRSEELARELAAIAIGRSHLAPDTKDRRFADPAWMSNWALRAILQCYLAVGHAVTDVADQAELDWRDAEKMRFIIDNLINALAPSNNPVLNPLTWKAMIDTGGASAAHGVLNLVRDLARKPRVPTMVDVSGFRLGNNIAATDGAVVLRTPVFELIQYKPTTEEIGTIPLLIVPPLINKFYVVDLAPGRSLIEYLVSRGQHVFAVSWRNPGMEQRDWGLDTYGQAVIDALIAIENVTNSRRVHTLSLCSSGALTSMVAAHLTDTRDEDRIASCNLAVSVLDQSNAGLTSALADHRAAKIATAASAAKGYLEGSALAEMFAWMRPNDLIWSYWVNNYLQGRKPAAFDVLFWNADTTRMAAALHRDFVELFLANQLGHPGSATMLGTPIDLTTVKADSYIVAGIADHISRWQSCYRSVALLGGDTRFVLSTSGHVACIVNPPTNPKATFRTNEARPEDPQEWIASAHATKGSWWPDFADWLAERNGGTVRAPSTLGSSAHTPTDKGPGTYVFEK</sequence>
<dbReference type="Pfam" id="PF07167">
    <property type="entry name" value="PhaC_N"/>
    <property type="match status" value="1"/>
</dbReference>
<dbReference type="InterPro" id="IPR010941">
    <property type="entry name" value="PhaC_N"/>
</dbReference>
<dbReference type="Proteomes" id="UP001185863">
    <property type="component" value="Unassembled WGS sequence"/>
</dbReference>
<keyword evidence="1" id="KW-0808">Transferase</keyword>
<keyword evidence="5" id="KW-0378">Hydrolase</keyword>
<dbReference type="Gene3D" id="3.40.50.1820">
    <property type="entry name" value="alpha/beta hydrolase"/>
    <property type="match status" value="1"/>
</dbReference>
<protein>
    <submittedName>
        <fullName evidence="5">Alpha/beta fold hydrolase</fullName>
    </submittedName>
</protein>
<keyword evidence="2" id="KW-0012">Acyltransferase</keyword>
<feature type="region of interest" description="Disordered" evidence="3">
    <location>
        <begin position="540"/>
        <end position="566"/>
    </location>
</feature>
<evidence type="ECO:0000313" key="5">
    <source>
        <dbReference type="EMBL" id="MDV7263958.1"/>
    </source>
</evidence>
<dbReference type="GO" id="GO:0016787">
    <property type="term" value="F:hydrolase activity"/>
    <property type="evidence" value="ECO:0007669"/>
    <property type="project" value="UniProtKB-KW"/>
</dbReference>
<organism evidence="5 6">
    <name type="scientific">Rhodococcus oxybenzonivorans</name>
    <dbReference type="NCBI Taxonomy" id="1990687"/>
    <lineage>
        <taxon>Bacteria</taxon>
        <taxon>Bacillati</taxon>
        <taxon>Actinomycetota</taxon>
        <taxon>Actinomycetes</taxon>
        <taxon>Mycobacteriales</taxon>
        <taxon>Nocardiaceae</taxon>
        <taxon>Rhodococcus</taxon>
    </lineage>
</organism>
<dbReference type="EMBL" id="JAWLUP010000006">
    <property type="protein sequence ID" value="MDV7263958.1"/>
    <property type="molecule type" value="Genomic_DNA"/>
</dbReference>
<gene>
    <name evidence="5" type="ORF">R4315_05215</name>
</gene>
<dbReference type="PANTHER" id="PTHR36837">
    <property type="entry name" value="POLY(3-HYDROXYALKANOATE) POLYMERASE SUBUNIT PHAC"/>
    <property type="match status" value="1"/>
</dbReference>
<dbReference type="PANTHER" id="PTHR36837:SF5">
    <property type="entry name" value="POLY-3-HYDROXYBUTYRATE SYNTHASE"/>
    <property type="match status" value="1"/>
</dbReference>
<dbReference type="AlphaFoldDB" id="A0AAE4UX55"/>
<dbReference type="InterPro" id="IPR051321">
    <property type="entry name" value="PHA/PHB_synthase"/>
</dbReference>
<feature type="domain" description="Poly-beta-hydroxybutyrate polymerase N-terminal" evidence="4">
    <location>
        <begin position="80"/>
        <end position="249"/>
    </location>
</feature>
<reference evidence="5" key="1">
    <citation type="submission" date="2023-10" db="EMBL/GenBank/DDBJ databases">
        <title>Development of a sustainable strategy for remediation of hydrocarbon-contaminated territories based on the waste exchange concept.</title>
        <authorList>
            <person name="Krivoruchko A."/>
        </authorList>
    </citation>
    <scope>NUCLEOTIDE SEQUENCE</scope>
    <source>
        <strain evidence="5">IEGM 68</strain>
    </source>
</reference>